<evidence type="ECO:0000256" key="2">
    <source>
        <dbReference type="PROSITE-ProRule" id="PRU00335"/>
    </source>
</evidence>
<dbReference type="RefSeq" id="WP_126822544.1">
    <property type="nucleotide sequence ID" value="NZ_JBHLWU010000001.1"/>
</dbReference>
<dbReference type="InterPro" id="IPR001647">
    <property type="entry name" value="HTH_TetR"/>
</dbReference>
<dbReference type="PROSITE" id="PS50977">
    <property type="entry name" value="HTH_TETR_2"/>
    <property type="match status" value="1"/>
</dbReference>
<dbReference type="InterPro" id="IPR009057">
    <property type="entry name" value="Homeodomain-like_sf"/>
</dbReference>
<keyword evidence="5" id="KW-1185">Reference proteome</keyword>
<organism evidence="4 5">
    <name type="scientific">Vagococcus entomophilus</name>
    <dbReference type="NCBI Taxonomy" id="1160095"/>
    <lineage>
        <taxon>Bacteria</taxon>
        <taxon>Bacillati</taxon>
        <taxon>Bacillota</taxon>
        <taxon>Bacilli</taxon>
        <taxon>Lactobacillales</taxon>
        <taxon>Enterococcaceae</taxon>
        <taxon>Vagococcus</taxon>
    </lineage>
</organism>
<dbReference type="Pfam" id="PF00440">
    <property type="entry name" value="TetR_N"/>
    <property type="match status" value="1"/>
</dbReference>
<accession>A0A430AJ93</accession>
<name>A0A430AJ93_9ENTE</name>
<dbReference type="PANTHER" id="PTHR43479">
    <property type="entry name" value="ACREF/ENVCD OPERON REPRESSOR-RELATED"/>
    <property type="match status" value="1"/>
</dbReference>
<comment type="caution">
    <text evidence="4">The sequence shown here is derived from an EMBL/GenBank/DDBJ whole genome shotgun (WGS) entry which is preliminary data.</text>
</comment>
<dbReference type="AlphaFoldDB" id="A0A430AJ93"/>
<dbReference type="Proteomes" id="UP000288669">
    <property type="component" value="Unassembled WGS sequence"/>
</dbReference>
<dbReference type="OrthoDB" id="9814200at2"/>
<evidence type="ECO:0000313" key="4">
    <source>
        <dbReference type="EMBL" id="RSU08186.1"/>
    </source>
</evidence>
<evidence type="ECO:0000313" key="5">
    <source>
        <dbReference type="Proteomes" id="UP000288669"/>
    </source>
</evidence>
<dbReference type="Gene3D" id="1.10.357.10">
    <property type="entry name" value="Tetracycline Repressor, domain 2"/>
    <property type="match status" value="1"/>
</dbReference>
<dbReference type="SUPFAM" id="SSF46689">
    <property type="entry name" value="Homeodomain-like"/>
    <property type="match status" value="1"/>
</dbReference>
<feature type="domain" description="HTH tetR-type" evidence="3">
    <location>
        <begin position="8"/>
        <end position="68"/>
    </location>
</feature>
<dbReference type="EMBL" id="NGJZ01000001">
    <property type="protein sequence ID" value="RSU08186.1"/>
    <property type="molecule type" value="Genomic_DNA"/>
</dbReference>
<reference evidence="4 5" key="1">
    <citation type="submission" date="2017-05" db="EMBL/GenBank/DDBJ databases">
        <title>Vagococcus spp. assemblies.</title>
        <authorList>
            <person name="Gulvik C.A."/>
        </authorList>
    </citation>
    <scope>NUCLEOTIDE SEQUENCE [LARGE SCALE GENOMIC DNA]</scope>
    <source>
        <strain evidence="4 5">DSM 24756</strain>
    </source>
</reference>
<dbReference type="GO" id="GO:0003677">
    <property type="term" value="F:DNA binding"/>
    <property type="evidence" value="ECO:0007669"/>
    <property type="project" value="UniProtKB-UniRule"/>
</dbReference>
<dbReference type="InterPro" id="IPR050624">
    <property type="entry name" value="HTH-type_Tx_Regulator"/>
</dbReference>
<dbReference type="PANTHER" id="PTHR43479:SF11">
    <property type="entry name" value="ACREF_ENVCD OPERON REPRESSOR-RELATED"/>
    <property type="match status" value="1"/>
</dbReference>
<gene>
    <name evidence="4" type="ORF">CBF30_02780</name>
</gene>
<evidence type="ECO:0000259" key="3">
    <source>
        <dbReference type="PROSITE" id="PS50977"/>
    </source>
</evidence>
<protein>
    <recommendedName>
        <fullName evidence="3">HTH tetR-type domain-containing protein</fullName>
    </recommendedName>
</protein>
<sequence length="195" mass="23015">MKQRKKPEDRKKEIINVAFQLFLEYGYETITMNKIANESGIAKGLCYHYFPSKEELYEEVLSDFVDQLVGKYLVIIKNDQLTLEDKLNEMSTILRSYKGKSLFYDFSRKNGNKRVYIDILYRTFNRLIPELTNEFIRYSNLSSESFEKIETLMSFILFGQLGILTEKGLDFEHQLMQLKAYIQTLLEYEKDGGNT</sequence>
<proteinExistence type="predicted"/>
<keyword evidence="1 2" id="KW-0238">DNA-binding</keyword>
<evidence type="ECO:0000256" key="1">
    <source>
        <dbReference type="ARBA" id="ARBA00023125"/>
    </source>
</evidence>
<feature type="DNA-binding region" description="H-T-H motif" evidence="2">
    <location>
        <begin position="31"/>
        <end position="50"/>
    </location>
</feature>
<dbReference type="PRINTS" id="PR00455">
    <property type="entry name" value="HTHTETR"/>
</dbReference>